<evidence type="ECO:0000313" key="1">
    <source>
        <dbReference type="EMBL" id="CAG8502615.1"/>
    </source>
</evidence>
<name>A0ABM8W1R3_GIGMA</name>
<organism evidence="1 2">
    <name type="scientific">Gigaspora margarita</name>
    <dbReference type="NCBI Taxonomy" id="4874"/>
    <lineage>
        <taxon>Eukaryota</taxon>
        <taxon>Fungi</taxon>
        <taxon>Fungi incertae sedis</taxon>
        <taxon>Mucoromycota</taxon>
        <taxon>Glomeromycotina</taxon>
        <taxon>Glomeromycetes</taxon>
        <taxon>Diversisporales</taxon>
        <taxon>Gigasporaceae</taxon>
        <taxon>Gigaspora</taxon>
    </lineage>
</organism>
<keyword evidence="2" id="KW-1185">Reference proteome</keyword>
<accession>A0ABM8W1R3</accession>
<protein>
    <submittedName>
        <fullName evidence="1">25898_t:CDS:1</fullName>
    </submittedName>
</protein>
<reference evidence="1 2" key="1">
    <citation type="submission" date="2021-06" db="EMBL/GenBank/DDBJ databases">
        <authorList>
            <person name="Kallberg Y."/>
            <person name="Tangrot J."/>
            <person name="Rosling A."/>
        </authorList>
    </citation>
    <scope>NUCLEOTIDE SEQUENCE [LARGE SCALE GENOMIC DNA]</scope>
    <source>
        <strain evidence="1 2">120-4 pot B 10/14</strain>
    </source>
</reference>
<dbReference type="Proteomes" id="UP000789901">
    <property type="component" value="Unassembled WGS sequence"/>
</dbReference>
<gene>
    <name evidence="1" type="ORF">GMARGA_LOCUS2278</name>
</gene>
<proteinExistence type="predicted"/>
<evidence type="ECO:0000313" key="2">
    <source>
        <dbReference type="Proteomes" id="UP000789901"/>
    </source>
</evidence>
<sequence>MKYVATWSSEDRSVVGWNNIDNVQELKHECTILHNHVDYYKCPELFIHYYFDEYGFSKFFAVSDNKLVSMLIFRNNDERPKIGKILIHDYNLGSITKWDIKTLAFEAYFLFDPGYDVL</sequence>
<comment type="caution">
    <text evidence="1">The sequence shown here is derived from an EMBL/GenBank/DDBJ whole genome shotgun (WGS) entry which is preliminary data.</text>
</comment>
<dbReference type="EMBL" id="CAJVQB010000696">
    <property type="protein sequence ID" value="CAG8502615.1"/>
    <property type="molecule type" value="Genomic_DNA"/>
</dbReference>